<feature type="domain" description="ABC transporter" evidence="8">
    <location>
        <begin position="111"/>
        <end position="365"/>
    </location>
</feature>
<dbReference type="GO" id="GO:0005886">
    <property type="term" value="C:plasma membrane"/>
    <property type="evidence" value="ECO:0007669"/>
    <property type="project" value="UniProtKB-SubCell"/>
</dbReference>
<feature type="domain" description="ABC transporter" evidence="8">
    <location>
        <begin position="404"/>
        <end position="654"/>
    </location>
</feature>
<dbReference type="SMART" id="SM00382">
    <property type="entry name" value="AAA"/>
    <property type="match status" value="2"/>
</dbReference>
<reference evidence="9 10" key="1">
    <citation type="journal article" date="2017" name="Front. Microbiol.">
        <title>Phaeobacter piscinae sp. nov., a species of the Roseobacter group and potential aquaculture probiont.</title>
        <authorList>
            <person name="Sonnenschein E.C."/>
            <person name="Phippen C.B.W."/>
            <person name="Nielsen K.F."/>
            <person name="Mateiu R.V."/>
            <person name="Melchiorsen J."/>
            <person name="Gram L."/>
            <person name="Overmann J."/>
            <person name="Freese H.M."/>
        </authorList>
    </citation>
    <scope>NUCLEOTIDE SEQUENCE [LARGE SCALE GENOMIC DNA]</scope>
    <source>
        <strain evidence="9 10">P63</strain>
    </source>
</reference>
<dbReference type="AlphaFoldDB" id="A0AAC9ZA29"/>
<keyword evidence="7" id="KW-0472">Membrane</keyword>
<dbReference type="GO" id="GO:0055085">
    <property type="term" value="P:transmembrane transport"/>
    <property type="evidence" value="ECO:0007669"/>
    <property type="project" value="UniProtKB-ARBA"/>
</dbReference>
<dbReference type="EMBL" id="CP010784">
    <property type="protein sequence ID" value="ATF06532.1"/>
    <property type="molecule type" value="Genomic_DNA"/>
</dbReference>
<evidence type="ECO:0000256" key="1">
    <source>
        <dbReference type="ARBA" id="ARBA00004417"/>
    </source>
</evidence>
<dbReference type="Pfam" id="PF00005">
    <property type="entry name" value="ABC_tran"/>
    <property type="match status" value="2"/>
</dbReference>
<proteinExistence type="inferred from homology"/>
<gene>
    <name evidence="9" type="ORF">PhaeoP63_02468</name>
</gene>
<dbReference type="PANTHER" id="PTHR43297">
    <property type="entry name" value="OLIGOPEPTIDE TRANSPORT ATP-BINDING PROTEIN APPD"/>
    <property type="match status" value="1"/>
</dbReference>
<evidence type="ECO:0000313" key="9">
    <source>
        <dbReference type="EMBL" id="ATF06532.1"/>
    </source>
</evidence>
<dbReference type="InterPro" id="IPR027417">
    <property type="entry name" value="P-loop_NTPase"/>
</dbReference>
<sequence>MCLLLTGFVAPRRFATSLWSVRLSTRSLPGCGCDHVTAIMACNRRQAWLHCEYRIQTPAKLQDLQPRKNWAGSGRGFDGVSAGAYTFLLTPSKKEKYEGDVTVLDQPIAQIKGLRVEFQTKDGPVVGVKDVSFDVNPGETVCIVGESGSGKSVSSLSLMRLVEFGGGDITSGQLLFDRRDGGEVDLGKTDQALMKQIRGNEIGMIFQEPMTALNPVFTVGRQLTEGLRIHKKLSKKDAEARALELLREVRIPEPERRLKQYPHELSGGMRQRVVIAMAMACEPRLLIADEPTTALDVTIQAEILALMDRLKRETGTAVMFITHDMAVVAQMADRVVVMFRGNKVEEGTVKEIFENPQHDYTKALLAAVPKLGEMRGKDYPEPMKLMGVEQQEIAPIKGSDEVLLDVRNLVTRFPVKGGILRRTVANVHAVEDVSFKVFKGQTLSLVGESGCGKSSAGRSILRLVEPQSGAVEFEGRDILGLNQSELHKARLDMQMIFQDPFASLNPQMQLLDQVAEPMRNYGLASGSELQDRVANLFDRVHLPRSFMRRYPHEMSGGQRQRIAIARALALNPKLIVADEAVSALDVSVQAQVLNLMMELQAELGLSFLFISHDMAVVERVSHQVGVMYLGRIVELGPRARVFENPQHAYTQALMKAVPIADPNQRKSEKDLNFKPIPSPIHDLNYEPEPSQYIEVEPGHFVLTTDSGY</sequence>
<dbReference type="PROSITE" id="PS50893">
    <property type="entry name" value="ABC_TRANSPORTER_2"/>
    <property type="match status" value="2"/>
</dbReference>
<dbReference type="GO" id="GO:0016887">
    <property type="term" value="F:ATP hydrolysis activity"/>
    <property type="evidence" value="ECO:0007669"/>
    <property type="project" value="InterPro"/>
</dbReference>
<evidence type="ECO:0000256" key="4">
    <source>
        <dbReference type="ARBA" id="ARBA00022475"/>
    </source>
</evidence>
<evidence type="ECO:0000256" key="5">
    <source>
        <dbReference type="ARBA" id="ARBA00022741"/>
    </source>
</evidence>
<dbReference type="InterPro" id="IPR013563">
    <property type="entry name" value="Oligopep_ABC_C"/>
</dbReference>
<name>A0AAC9ZA29_9RHOB</name>
<dbReference type="InterPro" id="IPR050388">
    <property type="entry name" value="ABC_Ni/Peptide_Import"/>
</dbReference>
<dbReference type="GO" id="GO:0015833">
    <property type="term" value="P:peptide transport"/>
    <property type="evidence" value="ECO:0007669"/>
    <property type="project" value="InterPro"/>
</dbReference>
<comment type="similarity">
    <text evidence="2">Belongs to the ABC transporter superfamily.</text>
</comment>
<dbReference type="InterPro" id="IPR003439">
    <property type="entry name" value="ABC_transporter-like_ATP-bd"/>
</dbReference>
<dbReference type="FunFam" id="3.40.50.300:FF:000016">
    <property type="entry name" value="Oligopeptide ABC transporter ATP-binding component"/>
    <property type="match status" value="2"/>
</dbReference>
<organism evidence="9 10">
    <name type="scientific">Phaeobacter gallaeciensis</name>
    <dbReference type="NCBI Taxonomy" id="60890"/>
    <lineage>
        <taxon>Bacteria</taxon>
        <taxon>Pseudomonadati</taxon>
        <taxon>Pseudomonadota</taxon>
        <taxon>Alphaproteobacteria</taxon>
        <taxon>Rhodobacterales</taxon>
        <taxon>Roseobacteraceae</taxon>
        <taxon>Phaeobacter</taxon>
    </lineage>
</organism>
<dbReference type="Proteomes" id="UP000217545">
    <property type="component" value="Chromosome"/>
</dbReference>
<evidence type="ECO:0000256" key="3">
    <source>
        <dbReference type="ARBA" id="ARBA00022448"/>
    </source>
</evidence>
<evidence type="ECO:0000256" key="2">
    <source>
        <dbReference type="ARBA" id="ARBA00005417"/>
    </source>
</evidence>
<dbReference type="Pfam" id="PF08352">
    <property type="entry name" value="oligo_HPY"/>
    <property type="match status" value="2"/>
</dbReference>
<keyword evidence="4" id="KW-1003">Cell membrane</keyword>
<evidence type="ECO:0000259" key="8">
    <source>
        <dbReference type="PROSITE" id="PS50893"/>
    </source>
</evidence>
<protein>
    <submittedName>
        <fullName evidence="9">ATPase component of various ABC-type transport system</fullName>
    </submittedName>
</protein>
<keyword evidence="6" id="KW-0067">ATP-binding</keyword>
<evidence type="ECO:0000256" key="6">
    <source>
        <dbReference type="ARBA" id="ARBA00022840"/>
    </source>
</evidence>
<dbReference type="NCBIfam" id="NF007739">
    <property type="entry name" value="PRK10419.1"/>
    <property type="match status" value="2"/>
</dbReference>
<dbReference type="NCBIfam" id="NF008453">
    <property type="entry name" value="PRK11308.1"/>
    <property type="match status" value="2"/>
</dbReference>
<comment type="subcellular location">
    <subcellularLocation>
        <location evidence="1">Cell inner membrane</location>
        <topology evidence="1">Peripheral membrane protein</topology>
    </subcellularLocation>
</comment>
<dbReference type="Gene3D" id="3.40.50.300">
    <property type="entry name" value="P-loop containing nucleotide triphosphate hydrolases"/>
    <property type="match status" value="2"/>
</dbReference>
<accession>A0AAC9ZA29</accession>
<keyword evidence="5" id="KW-0547">Nucleotide-binding</keyword>
<dbReference type="InterPro" id="IPR003593">
    <property type="entry name" value="AAA+_ATPase"/>
</dbReference>
<dbReference type="PANTHER" id="PTHR43297:SF2">
    <property type="entry name" value="DIPEPTIDE TRANSPORT ATP-BINDING PROTEIN DPPD"/>
    <property type="match status" value="1"/>
</dbReference>
<dbReference type="GO" id="GO:0005524">
    <property type="term" value="F:ATP binding"/>
    <property type="evidence" value="ECO:0007669"/>
    <property type="project" value="UniProtKB-KW"/>
</dbReference>
<dbReference type="InterPro" id="IPR017871">
    <property type="entry name" value="ABC_transporter-like_CS"/>
</dbReference>
<dbReference type="SUPFAM" id="SSF52540">
    <property type="entry name" value="P-loop containing nucleoside triphosphate hydrolases"/>
    <property type="match status" value="2"/>
</dbReference>
<evidence type="ECO:0000256" key="7">
    <source>
        <dbReference type="ARBA" id="ARBA00023136"/>
    </source>
</evidence>
<dbReference type="CDD" id="cd03257">
    <property type="entry name" value="ABC_NikE_OppD_transporters"/>
    <property type="match status" value="2"/>
</dbReference>
<dbReference type="PROSITE" id="PS00211">
    <property type="entry name" value="ABC_TRANSPORTER_1"/>
    <property type="match status" value="2"/>
</dbReference>
<evidence type="ECO:0000313" key="10">
    <source>
        <dbReference type="Proteomes" id="UP000217545"/>
    </source>
</evidence>
<keyword evidence="3" id="KW-0813">Transport</keyword>